<evidence type="ECO:0000313" key="1">
    <source>
        <dbReference type="EMBL" id="KAE9531620.1"/>
    </source>
</evidence>
<comment type="caution">
    <text evidence="1">The sequence shown here is derived from an EMBL/GenBank/DDBJ whole genome shotgun (WGS) entry which is preliminary data.</text>
</comment>
<dbReference type="Proteomes" id="UP000475862">
    <property type="component" value="Unassembled WGS sequence"/>
</dbReference>
<accession>A0A6G0TFZ9</accession>
<dbReference type="OrthoDB" id="10531503at2759"/>
<reference evidence="1 2" key="1">
    <citation type="submission" date="2019-08" db="EMBL/GenBank/DDBJ databases">
        <title>The genome of the soybean aphid Biotype 1, its phylome, world population structure and adaptation to the North American continent.</title>
        <authorList>
            <person name="Giordano R."/>
            <person name="Donthu R.K."/>
            <person name="Hernandez A.G."/>
            <person name="Wright C.L."/>
            <person name="Zimin A.V."/>
        </authorList>
    </citation>
    <scope>NUCLEOTIDE SEQUENCE [LARGE SCALE GENOMIC DNA]</scope>
    <source>
        <tissue evidence="1">Whole aphids</tissue>
    </source>
</reference>
<name>A0A6G0TFZ9_APHGL</name>
<dbReference type="AlphaFoldDB" id="A0A6G0TFZ9"/>
<dbReference type="EMBL" id="VYZN01000041">
    <property type="protein sequence ID" value="KAE9531620.1"/>
    <property type="molecule type" value="Genomic_DNA"/>
</dbReference>
<gene>
    <name evidence="1" type="ORF">AGLY_010826</name>
</gene>
<keyword evidence="2" id="KW-1185">Reference proteome</keyword>
<evidence type="ECO:0000313" key="2">
    <source>
        <dbReference type="Proteomes" id="UP000475862"/>
    </source>
</evidence>
<proteinExistence type="predicted"/>
<protein>
    <submittedName>
        <fullName evidence="1">Uncharacterized protein</fullName>
    </submittedName>
</protein>
<sequence length="215" mass="24746">MYAIEMYLQCALVEPPRFSKLNYLRFFTNLDWLGMYPTRFPGTPLPLVPGFPPSTKICPVLSRRRPTIQLSNVVFPQPLAPSSPYLDRHVKVAEHMVRFTRRTVVLERVSNANGLLATGPHGALWLKRWVDDSTAVIHYSHADATVAVPGLHSHHVRRIAHAGRHRRLTTAGFFVPFSTKKKNKNGMPENDRRKKIYKLNEYNIKIKLKKKKNEK</sequence>
<organism evidence="1 2">
    <name type="scientific">Aphis glycines</name>
    <name type="common">Soybean aphid</name>
    <dbReference type="NCBI Taxonomy" id="307491"/>
    <lineage>
        <taxon>Eukaryota</taxon>
        <taxon>Metazoa</taxon>
        <taxon>Ecdysozoa</taxon>
        <taxon>Arthropoda</taxon>
        <taxon>Hexapoda</taxon>
        <taxon>Insecta</taxon>
        <taxon>Pterygota</taxon>
        <taxon>Neoptera</taxon>
        <taxon>Paraneoptera</taxon>
        <taxon>Hemiptera</taxon>
        <taxon>Sternorrhyncha</taxon>
        <taxon>Aphidomorpha</taxon>
        <taxon>Aphidoidea</taxon>
        <taxon>Aphididae</taxon>
        <taxon>Aphidini</taxon>
        <taxon>Aphis</taxon>
        <taxon>Aphis</taxon>
    </lineage>
</organism>